<comment type="caution">
    <text evidence="1">The sequence shown here is derived from an EMBL/GenBank/DDBJ whole genome shotgun (WGS) entry which is preliminary data.</text>
</comment>
<gene>
    <name evidence="1" type="ORF">ACFPFM_18900</name>
</gene>
<evidence type="ECO:0000313" key="2">
    <source>
        <dbReference type="Proteomes" id="UP001595833"/>
    </source>
</evidence>
<proteinExistence type="predicted"/>
<organism evidence="1 2">
    <name type="scientific">Saccharothrix xinjiangensis</name>
    <dbReference type="NCBI Taxonomy" id="204798"/>
    <lineage>
        <taxon>Bacteria</taxon>
        <taxon>Bacillati</taxon>
        <taxon>Actinomycetota</taxon>
        <taxon>Actinomycetes</taxon>
        <taxon>Pseudonocardiales</taxon>
        <taxon>Pseudonocardiaceae</taxon>
        <taxon>Saccharothrix</taxon>
    </lineage>
</organism>
<protein>
    <submittedName>
        <fullName evidence="1">Uncharacterized protein</fullName>
    </submittedName>
</protein>
<dbReference type="RefSeq" id="WP_344040880.1">
    <property type="nucleotide sequence ID" value="NZ_BAAAKE010000025.1"/>
</dbReference>
<reference evidence="2" key="1">
    <citation type="journal article" date="2019" name="Int. J. Syst. Evol. Microbiol.">
        <title>The Global Catalogue of Microorganisms (GCM) 10K type strain sequencing project: providing services to taxonomists for standard genome sequencing and annotation.</title>
        <authorList>
            <consortium name="The Broad Institute Genomics Platform"/>
            <consortium name="The Broad Institute Genome Sequencing Center for Infectious Disease"/>
            <person name="Wu L."/>
            <person name="Ma J."/>
        </authorList>
    </citation>
    <scope>NUCLEOTIDE SEQUENCE [LARGE SCALE GENOMIC DNA]</scope>
    <source>
        <strain evidence="2">KCTC 12848</strain>
    </source>
</reference>
<name>A0ABV9XZU8_9PSEU</name>
<dbReference type="EMBL" id="JBHSJB010000017">
    <property type="protein sequence ID" value="MFC5055815.1"/>
    <property type="molecule type" value="Genomic_DNA"/>
</dbReference>
<keyword evidence="2" id="KW-1185">Reference proteome</keyword>
<evidence type="ECO:0000313" key="1">
    <source>
        <dbReference type="EMBL" id="MFC5055815.1"/>
    </source>
</evidence>
<accession>A0ABV9XZU8</accession>
<sequence length="166" mass="18340">MSTPQTGRPVLPAPPEQLRALDFLLGHNECVGRPRPDGSPPTVMHMHGTPALGGSHLQVDVTWPGTMAGRWTFGWNPVDGELGVHYIADSGSRGSGSSPGWRDGELVVTGHYAVVELNAHRYVRDVFHRIDDDHFVSRSYARATPEEEWRPIDVFECHRVGDPAAW</sequence>
<dbReference type="Proteomes" id="UP001595833">
    <property type="component" value="Unassembled WGS sequence"/>
</dbReference>